<protein>
    <submittedName>
        <fullName evidence="2">Uncharacterized protein</fullName>
    </submittedName>
</protein>
<feature type="transmembrane region" description="Helical" evidence="1">
    <location>
        <begin position="16"/>
        <end position="34"/>
    </location>
</feature>
<keyword evidence="1" id="KW-1133">Transmembrane helix</keyword>
<name>A0A8J5NE47_HOMAM</name>
<keyword evidence="1" id="KW-0812">Transmembrane</keyword>
<evidence type="ECO:0000313" key="2">
    <source>
        <dbReference type="EMBL" id="KAG7177799.1"/>
    </source>
</evidence>
<keyword evidence="1" id="KW-0472">Membrane</keyword>
<evidence type="ECO:0000256" key="1">
    <source>
        <dbReference type="SAM" id="Phobius"/>
    </source>
</evidence>
<proteinExistence type="predicted"/>
<evidence type="ECO:0000313" key="3">
    <source>
        <dbReference type="Proteomes" id="UP000747542"/>
    </source>
</evidence>
<dbReference type="AlphaFoldDB" id="A0A8J5NE47"/>
<gene>
    <name evidence="2" type="ORF">Hamer_G025977</name>
</gene>
<reference evidence="2" key="1">
    <citation type="journal article" date="2021" name="Sci. Adv.">
        <title>The American lobster genome reveals insights on longevity, neural, and immune adaptations.</title>
        <authorList>
            <person name="Polinski J.M."/>
            <person name="Zimin A.V."/>
            <person name="Clark K.F."/>
            <person name="Kohn A.B."/>
            <person name="Sadowski N."/>
            <person name="Timp W."/>
            <person name="Ptitsyn A."/>
            <person name="Khanna P."/>
            <person name="Romanova D.Y."/>
            <person name="Williams P."/>
            <person name="Greenwood S.J."/>
            <person name="Moroz L.L."/>
            <person name="Walt D.R."/>
            <person name="Bodnar A.G."/>
        </authorList>
    </citation>
    <scope>NUCLEOTIDE SEQUENCE</scope>
    <source>
        <strain evidence="2">GMGI-L3</strain>
    </source>
</reference>
<organism evidence="2 3">
    <name type="scientific">Homarus americanus</name>
    <name type="common">American lobster</name>
    <dbReference type="NCBI Taxonomy" id="6706"/>
    <lineage>
        <taxon>Eukaryota</taxon>
        <taxon>Metazoa</taxon>
        <taxon>Ecdysozoa</taxon>
        <taxon>Arthropoda</taxon>
        <taxon>Crustacea</taxon>
        <taxon>Multicrustacea</taxon>
        <taxon>Malacostraca</taxon>
        <taxon>Eumalacostraca</taxon>
        <taxon>Eucarida</taxon>
        <taxon>Decapoda</taxon>
        <taxon>Pleocyemata</taxon>
        <taxon>Astacidea</taxon>
        <taxon>Nephropoidea</taxon>
        <taxon>Nephropidae</taxon>
        <taxon>Homarus</taxon>
    </lineage>
</organism>
<keyword evidence="3" id="KW-1185">Reference proteome</keyword>
<accession>A0A8J5NE47</accession>
<dbReference type="Proteomes" id="UP000747542">
    <property type="component" value="Unassembled WGS sequence"/>
</dbReference>
<comment type="caution">
    <text evidence="2">The sequence shown here is derived from an EMBL/GenBank/DDBJ whole genome shotgun (WGS) entry which is preliminary data.</text>
</comment>
<sequence length="79" mass="8745">MKEMMATLRNCSSITLFKKVIVVMMLAVVMFSVLHNEQSNAVGPKQEVAIRALGPLQGRPEDSRLTETILPPTTIFTTL</sequence>
<dbReference type="EMBL" id="JAHLQT010001765">
    <property type="protein sequence ID" value="KAG7177799.1"/>
    <property type="molecule type" value="Genomic_DNA"/>
</dbReference>